<name>A0A2B7Z3T5_POLH7</name>
<evidence type="ECO:0000313" key="2">
    <source>
        <dbReference type="Proteomes" id="UP000224634"/>
    </source>
</evidence>
<protein>
    <submittedName>
        <fullName evidence="1">Uncharacterized protein</fullName>
    </submittedName>
</protein>
<dbReference type="EMBL" id="PDNA01000006">
    <property type="protein sequence ID" value="PGH27487.1"/>
    <property type="molecule type" value="Genomic_DNA"/>
</dbReference>
<proteinExistence type="predicted"/>
<gene>
    <name evidence="1" type="ORF">AJ80_00727</name>
</gene>
<keyword evidence="2" id="KW-1185">Reference proteome</keyword>
<evidence type="ECO:0000313" key="1">
    <source>
        <dbReference type="EMBL" id="PGH27487.1"/>
    </source>
</evidence>
<dbReference type="AlphaFoldDB" id="A0A2B7Z3T5"/>
<reference evidence="1 2" key="1">
    <citation type="submission" date="2017-10" db="EMBL/GenBank/DDBJ databases">
        <title>Comparative genomics in systemic dimorphic fungi from Ajellomycetaceae.</title>
        <authorList>
            <person name="Munoz J.F."/>
            <person name="Mcewen J.G."/>
            <person name="Clay O.K."/>
            <person name="Cuomo C.A."/>
        </authorList>
    </citation>
    <scope>NUCLEOTIDE SEQUENCE [LARGE SCALE GENOMIC DNA]</scope>
    <source>
        <strain evidence="1 2">UAMH7299</strain>
    </source>
</reference>
<organism evidence="1 2">
    <name type="scientific">Polytolypa hystricis (strain UAMH7299)</name>
    <dbReference type="NCBI Taxonomy" id="1447883"/>
    <lineage>
        <taxon>Eukaryota</taxon>
        <taxon>Fungi</taxon>
        <taxon>Dikarya</taxon>
        <taxon>Ascomycota</taxon>
        <taxon>Pezizomycotina</taxon>
        <taxon>Eurotiomycetes</taxon>
        <taxon>Eurotiomycetidae</taxon>
        <taxon>Onygenales</taxon>
        <taxon>Onygenales incertae sedis</taxon>
        <taxon>Polytolypa</taxon>
    </lineage>
</organism>
<accession>A0A2B7Z3T5</accession>
<dbReference type="Proteomes" id="UP000224634">
    <property type="component" value="Unassembled WGS sequence"/>
</dbReference>
<comment type="caution">
    <text evidence="1">The sequence shown here is derived from an EMBL/GenBank/DDBJ whole genome shotgun (WGS) entry which is preliminary data.</text>
</comment>
<sequence length="104" mass="11810">MLALRKCGEMGNLGELKDSRTSGSMDWKYNKDAQFSKQWTQQLFIENIKRTSFLVVYYENPGLFFGAAIGTCDSQSHFRWGAKGEDPSKSYNCQRATRAGVVRV</sequence>